<evidence type="ECO:0000259" key="2">
    <source>
        <dbReference type="Pfam" id="PF13579"/>
    </source>
</evidence>
<sequence length="381" mass="43397">MKISHIISSIDNASGGPSRSVTHTIQAILKQEDTLKIDLNTLISENPIIKKFDSKNGQLNFHNQELLGFSKTLQQELNNINTDIFHGHGLWQYPVHQMAQIARQRNIPYIITPRGMLDVWSIKHKGFKKKLALKLFQDKDLRKATIIHATSKQEALNIRSLGYKNPVAIIPNGIPLKKLEFTKKTISNEKKMLFLSRIVKNKGVEELIEAWSMLNDEVTKHWTLEIVGNGQDIYIKKLRNIIKLKKLQHQIVISEPIFGAEKMKKFQEANLFVLPSYSENFGIVVAEALACGAPVITTKGTPWEELNSHQAGWWIEIGVEPLKKTLETAMQTNESELISMGVNGRKLIENKYSMETVAKQMLALYQWILAKNNKPDFIDII</sequence>
<dbReference type="InterPro" id="IPR050194">
    <property type="entry name" value="Glycosyltransferase_grp1"/>
</dbReference>
<protein>
    <submittedName>
        <fullName evidence="3">Glycosyl transferase family 1</fullName>
    </submittedName>
</protein>
<dbReference type="InterPro" id="IPR001296">
    <property type="entry name" value="Glyco_trans_1"/>
</dbReference>
<gene>
    <name evidence="3" type="ORF">GCM10007028_34990</name>
</gene>
<proteinExistence type="predicted"/>
<dbReference type="Proteomes" id="UP000636004">
    <property type="component" value="Unassembled WGS sequence"/>
</dbReference>
<accession>A0A918RCC2</accession>
<feature type="domain" description="Glycosyl transferase family 1" evidence="1">
    <location>
        <begin position="183"/>
        <end position="335"/>
    </location>
</feature>
<dbReference type="Gene3D" id="3.40.50.2000">
    <property type="entry name" value="Glycogen Phosphorylase B"/>
    <property type="match status" value="2"/>
</dbReference>
<dbReference type="Pfam" id="PF00534">
    <property type="entry name" value="Glycos_transf_1"/>
    <property type="match status" value="1"/>
</dbReference>
<dbReference type="Pfam" id="PF13579">
    <property type="entry name" value="Glyco_trans_4_4"/>
    <property type="match status" value="1"/>
</dbReference>
<feature type="domain" description="Glycosyltransferase subfamily 4-like N-terminal" evidence="2">
    <location>
        <begin position="81"/>
        <end position="173"/>
    </location>
</feature>
<dbReference type="RefSeq" id="WP_189362739.1">
    <property type="nucleotide sequence ID" value="NZ_BMWZ01000012.1"/>
</dbReference>
<dbReference type="GO" id="GO:0016757">
    <property type="term" value="F:glycosyltransferase activity"/>
    <property type="evidence" value="ECO:0007669"/>
    <property type="project" value="InterPro"/>
</dbReference>
<dbReference type="PANTHER" id="PTHR45947">
    <property type="entry name" value="SULFOQUINOVOSYL TRANSFERASE SQD2"/>
    <property type="match status" value="1"/>
</dbReference>
<dbReference type="InterPro" id="IPR028098">
    <property type="entry name" value="Glyco_trans_4-like_N"/>
</dbReference>
<reference evidence="3" key="2">
    <citation type="submission" date="2020-09" db="EMBL/GenBank/DDBJ databases">
        <authorList>
            <person name="Sun Q."/>
            <person name="Kim S."/>
        </authorList>
    </citation>
    <scope>NUCLEOTIDE SEQUENCE</scope>
    <source>
        <strain evidence="3">KCTC 12710</strain>
    </source>
</reference>
<keyword evidence="3" id="KW-0808">Transferase</keyword>
<reference evidence="3" key="1">
    <citation type="journal article" date="2014" name="Int. J. Syst. Evol. Microbiol.">
        <title>Complete genome sequence of Corynebacterium casei LMG S-19264T (=DSM 44701T), isolated from a smear-ripened cheese.</title>
        <authorList>
            <consortium name="US DOE Joint Genome Institute (JGI-PGF)"/>
            <person name="Walter F."/>
            <person name="Albersmeier A."/>
            <person name="Kalinowski J."/>
            <person name="Ruckert C."/>
        </authorList>
    </citation>
    <scope>NUCLEOTIDE SEQUENCE</scope>
    <source>
        <strain evidence="3">KCTC 12710</strain>
    </source>
</reference>
<comment type="caution">
    <text evidence="3">The sequence shown here is derived from an EMBL/GenBank/DDBJ whole genome shotgun (WGS) entry which is preliminary data.</text>
</comment>
<keyword evidence="4" id="KW-1185">Reference proteome</keyword>
<organism evidence="3 4">
    <name type="scientific">Algibacter mikhailovii</name>
    <dbReference type="NCBI Taxonomy" id="425498"/>
    <lineage>
        <taxon>Bacteria</taxon>
        <taxon>Pseudomonadati</taxon>
        <taxon>Bacteroidota</taxon>
        <taxon>Flavobacteriia</taxon>
        <taxon>Flavobacteriales</taxon>
        <taxon>Flavobacteriaceae</taxon>
        <taxon>Algibacter</taxon>
    </lineage>
</organism>
<evidence type="ECO:0000259" key="1">
    <source>
        <dbReference type="Pfam" id="PF00534"/>
    </source>
</evidence>
<dbReference type="SUPFAM" id="SSF53756">
    <property type="entry name" value="UDP-Glycosyltransferase/glycogen phosphorylase"/>
    <property type="match status" value="1"/>
</dbReference>
<dbReference type="EMBL" id="BMWZ01000012">
    <property type="protein sequence ID" value="GGZ93583.1"/>
    <property type="molecule type" value="Genomic_DNA"/>
</dbReference>
<evidence type="ECO:0000313" key="4">
    <source>
        <dbReference type="Proteomes" id="UP000636004"/>
    </source>
</evidence>
<evidence type="ECO:0000313" key="3">
    <source>
        <dbReference type="EMBL" id="GGZ93583.1"/>
    </source>
</evidence>
<dbReference type="PANTHER" id="PTHR45947:SF15">
    <property type="entry name" value="TEICHURONIC ACID BIOSYNTHESIS GLYCOSYLTRANSFERASE TUAC-RELATED"/>
    <property type="match status" value="1"/>
</dbReference>
<name>A0A918RCC2_9FLAO</name>
<dbReference type="AlphaFoldDB" id="A0A918RCC2"/>